<organism evidence="2 3">
    <name type="scientific">Paspalum notatum var. saurae</name>
    <dbReference type="NCBI Taxonomy" id="547442"/>
    <lineage>
        <taxon>Eukaryota</taxon>
        <taxon>Viridiplantae</taxon>
        <taxon>Streptophyta</taxon>
        <taxon>Embryophyta</taxon>
        <taxon>Tracheophyta</taxon>
        <taxon>Spermatophyta</taxon>
        <taxon>Magnoliopsida</taxon>
        <taxon>Liliopsida</taxon>
        <taxon>Poales</taxon>
        <taxon>Poaceae</taxon>
        <taxon>PACMAD clade</taxon>
        <taxon>Panicoideae</taxon>
        <taxon>Andropogonodae</taxon>
        <taxon>Paspaleae</taxon>
        <taxon>Paspalinae</taxon>
        <taxon>Paspalum</taxon>
    </lineage>
</organism>
<dbReference type="PANTHER" id="PTHR47074:SF11">
    <property type="entry name" value="REVERSE TRANSCRIPTASE-LIKE PROTEIN"/>
    <property type="match status" value="1"/>
</dbReference>
<dbReference type="GO" id="GO:0004523">
    <property type="term" value="F:RNA-DNA hybrid ribonuclease activity"/>
    <property type="evidence" value="ECO:0007669"/>
    <property type="project" value="InterPro"/>
</dbReference>
<proteinExistence type="predicted"/>
<name>A0AAQ3T4Q6_PASNO</name>
<dbReference type="SUPFAM" id="SSF53098">
    <property type="entry name" value="Ribonuclease H-like"/>
    <property type="match status" value="1"/>
</dbReference>
<dbReference type="CDD" id="cd06222">
    <property type="entry name" value="RNase_H_like"/>
    <property type="match status" value="1"/>
</dbReference>
<protein>
    <recommendedName>
        <fullName evidence="1">RNase H type-1 domain-containing protein</fullName>
    </recommendedName>
</protein>
<dbReference type="Proteomes" id="UP001341281">
    <property type="component" value="Chromosome 03"/>
</dbReference>
<feature type="non-terminal residue" evidence="2">
    <location>
        <position position="1"/>
    </location>
</feature>
<dbReference type="EMBL" id="CP144747">
    <property type="protein sequence ID" value="WVZ66998.1"/>
    <property type="molecule type" value="Genomic_DNA"/>
</dbReference>
<dbReference type="InterPro" id="IPR012337">
    <property type="entry name" value="RNaseH-like_sf"/>
</dbReference>
<dbReference type="GO" id="GO:0003676">
    <property type="term" value="F:nucleic acid binding"/>
    <property type="evidence" value="ECO:0007669"/>
    <property type="project" value="InterPro"/>
</dbReference>
<sequence>MKENELYKVCIWMWRWWSACNKANSGEKMTSNAEIVKSVYFYIQEFEKLGRTDSGAAHPRWKSPSIDVYKINVDASFYDSTKQGGWGFIVRDNEGTFLEGGARKIVRAANALQAEIIGAQKCLQHAADLEMTRIILETDAATLGKTLTSSCFDKNSNGCLFRQIREFIEFHFQYCY</sequence>
<keyword evidence="3" id="KW-1185">Reference proteome</keyword>
<feature type="domain" description="RNase H type-1" evidence="1">
    <location>
        <begin position="72"/>
        <end position="175"/>
    </location>
</feature>
<reference evidence="2 3" key="1">
    <citation type="submission" date="2024-02" db="EMBL/GenBank/DDBJ databases">
        <title>High-quality chromosome-scale genome assembly of Pensacola bahiagrass (Paspalum notatum Flugge var. saurae).</title>
        <authorList>
            <person name="Vega J.M."/>
            <person name="Podio M."/>
            <person name="Orjuela J."/>
            <person name="Siena L.A."/>
            <person name="Pessino S.C."/>
            <person name="Combes M.C."/>
            <person name="Mariac C."/>
            <person name="Albertini E."/>
            <person name="Pupilli F."/>
            <person name="Ortiz J.P.A."/>
            <person name="Leblanc O."/>
        </authorList>
    </citation>
    <scope>NUCLEOTIDE SEQUENCE [LARGE SCALE GENOMIC DNA]</scope>
    <source>
        <strain evidence="2">R1</strain>
        <tissue evidence="2">Leaf</tissue>
    </source>
</reference>
<gene>
    <name evidence="2" type="ORF">U9M48_016145</name>
</gene>
<dbReference type="PANTHER" id="PTHR47074">
    <property type="entry name" value="BNAC02G40300D PROTEIN"/>
    <property type="match status" value="1"/>
</dbReference>
<accession>A0AAQ3T4Q6</accession>
<dbReference type="InterPro" id="IPR044730">
    <property type="entry name" value="RNase_H-like_dom_plant"/>
</dbReference>
<dbReference type="AlphaFoldDB" id="A0AAQ3T4Q6"/>
<evidence type="ECO:0000313" key="3">
    <source>
        <dbReference type="Proteomes" id="UP001341281"/>
    </source>
</evidence>
<dbReference type="Pfam" id="PF13456">
    <property type="entry name" value="RVT_3"/>
    <property type="match status" value="1"/>
</dbReference>
<evidence type="ECO:0000313" key="2">
    <source>
        <dbReference type="EMBL" id="WVZ66998.1"/>
    </source>
</evidence>
<evidence type="ECO:0000259" key="1">
    <source>
        <dbReference type="Pfam" id="PF13456"/>
    </source>
</evidence>
<dbReference type="InterPro" id="IPR052929">
    <property type="entry name" value="RNase_H-like_EbsB-rel"/>
</dbReference>
<dbReference type="Gene3D" id="3.30.420.10">
    <property type="entry name" value="Ribonuclease H-like superfamily/Ribonuclease H"/>
    <property type="match status" value="1"/>
</dbReference>
<dbReference type="InterPro" id="IPR002156">
    <property type="entry name" value="RNaseH_domain"/>
</dbReference>
<dbReference type="InterPro" id="IPR036397">
    <property type="entry name" value="RNaseH_sf"/>
</dbReference>